<dbReference type="GeneID" id="121141108"/>
<sequence>MKPPKAGFGVGRKAQKSGPAARNGYGRDYGTDMRPQKQGFRNGHGLGIQLGYRNGLGTRAFRGQGPHPGYKGNGMAAQPPGPCNGGLVPPQLLPGSPTPGVPSDKGGAWGLKSQLLPPVQNAKSPAPTPAIQWGLKPQKAGHQPSNRYGAEAELGFHGGFKLQKVGFHYGNGALEAGVFPETLQSMFPINNGFRNGLREETLLYPKATVLTLERNGQAGALQGSPWLALQPWGAGMKPGYGYAGVGNQAGPYGQLRPELGLDHFGEPLVKQMPRDSW</sequence>
<evidence type="ECO:0000313" key="2">
    <source>
        <dbReference type="Proteomes" id="UP000886700"/>
    </source>
</evidence>
<dbReference type="Proteomes" id="UP000886700">
    <property type="component" value="Unplaced"/>
</dbReference>
<accession>A0ABM2XMC3</accession>
<name>A0ABM2XMC3_MESAU</name>
<keyword evidence="2" id="KW-1185">Reference proteome</keyword>
<evidence type="ECO:0000256" key="1">
    <source>
        <dbReference type="SAM" id="MobiDB-lite"/>
    </source>
</evidence>
<proteinExistence type="predicted"/>
<protein>
    <submittedName>
        <fullName evidence="3">Uncharacterized protein LOC121141108</fullName>
    </submittedName>
</protein>
<evidence type="ECO:0000313" key="3">
    <source>
        <dbReference type="RefSeq" id="XP_040603901.1"/>
    </source>
</evidence>
<organism evidence="2 3">
    <name type="scientific">Mesocricetus auratus</name>
    <name type="common">Golden hamster</name>
    <dbReference type="NCBI Taxonomy" id="10036"/>
    <lineage>
        <taxon>Eukaryota</taxon>
        <taxon>Metazoa</taxon>
        <taxon>Chordata</taxon>
        <taxon>Craniata</taxon>
        <taxon>Vertebrata</taxon>
        <taxon>Euteleostomi</taxon>
        <taxon>Mammalia</taxon>
        <taxon>Eutheria</taxon>
        <taxon>Euarchontoglires</taxon>
        <taxon>Glires</taxon>
        <taxon>Rodentia</taxon>
        <taxon>Myomorpha</taxon>
        <taxon>Muroidea</taxon>
        <taxon>Cricetidae</taxon>
        <taxon>Cricetinae</taxon>
        <taxon>Mesocricetus</taxon>
    </lineage>
</organism>
<dbReference type="RefSeq" id="XP_040603901.1">
    <property type="nucleotide sequence ID" value="XM_040747967.1"/>
</dbReference>
<reference evidence="3" key="1">
    <citation type="submission" date="2025-08" db="UniProtKB">
        <authorList>
            <consortium name="RefSeq"/>
        </authorList>
    </citation>
    <scope>IDENTIFICATION</scope>
    <source>
        <tissue evidence="3">Liver</tissue>
    </source>
</reference>
<feature type="region of interest" description="Disordered" evidence="1">
    <location>
        <begin position="1"/>
        <end position="41"/>
    </location>
</feature>
<gene>
    <name evidence="3" type="primary">LOC121141108</name>
</gene>